<keyword evidence="1" id="KW-0472">Membrane</keyword>
<dbReference type="AlphaFoldDB" id="A0AAQ3MIF8"/>
<feature type="transmembrane region" description="Helical" evidence="1">
    <location>
        <begin position="81"/>
        <end position="103"/>
    </location>
</feature>
<dbReference type="Proteomes" id="UP001374535">
    <property type="component" value="Chromosome 11"/>
</dbReference>
<organism evidence="2 3">
    <name type="scientific">Vigna mungo</name>
    <name type="common">Black gram</name>
    <name type="synonym">Phaseolus mungo</name>
    <dbReference type="NCBI Taxonomy" id="3915"/>
    <lineage>
        <taxon>Eukaryota</taxon>
        <taxon>Viridiplantae</taxon>
        <taxon>Streptophyta</taxon>
        <taxon>Embryophyta</taxon>
        <taxon>Tracheophyta</taxon>
        <taxon>Spermatophyta</taxon>
        <taxon>Magnoliopsida</taxon>
        <taxon>eudicotyledons</taxon>
        <taxon>Gunneridae</taxon>
        <taxon>Pentapetalae</taxon>
        <taxon>rosids</taxon>
        <taxon>fabids</taxon>
        <taxon>Fabales</taxon>
        <taxon>Fabaceae</taxon>
        <taxon>Papilionoideae</taxon>
        <taxon>50 kb inversion clade</taxon>
        <taxon>NPAAA clade</taxon>
        <taxon>indigoferoid/millettioid clade</taxon>
        <taxon>Phaseoleae</taxon>
        <taxon>Vigna</taxon>
    </lineage>
</organism>
<name>A0AAQ3MIF8_VIGMU</name>
<evidence type="ECO:0000313" key="3">
    <source>
        <dbReference type="Proteomes" id="UP001374535"/>
    </source>
</evidence>
<keyword evidence="1" id="KW-1133">Transmembrane helix</keyword>
<gene>
    <name evidence="2" type="ORF">V8G54_036939</name>
</gene>
<evidence type="ECO:0000313" key="2">
    <source>
        <dbReference type="EMBL" id="WVY91425.1"/>
    </source>
</evidence>
<sequence length="180" mass="21589">MSTLLYSLWIDLIISVQHQVFRLNRKLLLKVITVVGSRIRSHPLNPVLSAHSMILSTVIARCFSSRIFIQIWERVPSRNMIGITVVRLPLFYILTGFLILFILEIRFMQGAKISSFHMQILGIQFSIMRIISRAKIVFFCSRDFWRIHKRRIRYRKWFISWIFSLTLKGPWRKRIKFYTK</sequence>
<dbReference type="EMBL" id="CP144690">
    <property type="protein sequence ID" value="WVY91425.1"/>
    <property type="molecule type" value="Genomic_DNA"/>
</dbReference>
<protein>
    <submittedName>
        <fullName evidence="2">Uncharacterized protein</fullName>
    </submittedName>
</protein>
<keyword evidence="3" id="KW-1185">Reference proteome</keyword>
<proteinExistence type="predicted"/>
<evidence type="ECO:0000256" key="1">
    <source>
        <dbReference type="SAM" id="Phobius"/>
    </source>
</evidence>
<reference evidence="2 3" key="1">
    <citation type="journal article" date="2023" name="Life. Sci Alliance">
        <title>Evolutionary insights into 3D genome organization and epigenetic landscape of Vigna mungo.</title>
        <authorList>
            <person name="Junaid A."/>
            <person name="Singh B."/>
            <person name="Bhatia S."/>
        </authorList>
    </citation>
    <scope>NUCLEOTIDE SEQUENCE [LARGE SCALE GENOMIC DNA]</scope>
    <source>
        <strain evidence="2">Urdbean</strain>
    </source>
</reference>
<keyword evidence="1" id="KW-0812">Transmembrane</keyword>
<accession>A0AAQ3MIF8</accession>